<accession>A6IPH4</accession>
<sequence>MLIAQSEKRQHFSRFTQSTHPSLSMAFFGRENTKKVVCAPQSLLLSRADRCEVNTQ</sequence>
<gene>
    <name evidence="1" type="ORF">rCG_63364</name>
</gene>
<protein>
    <submittedName>
        <fullName evidence="1">RCG63364</fullName>
    </submittedName>
</protein>
<organism evidence="1 2">
    <name type="scientific">Rattus norvegicus</name>
    <name type="common">Rat</name>
    <dbReference type="NCBI Taxonomy" id="10116"/>
    <lineage>
        <taxon>Eukaryota</taxon>
        <taxon>Metazoa</taxon>
        <taxon>Chordata</taxon>
        <taxon>Craniata</taxon>
        <taxon>Vertebrata</taxon>
        <taxon>Euteleostomi</taxon>
        <taxon>Mammalia</taxon>
        <taxon>Eutheria</taxon>
        <taxon>Euarchontoglires</taxon>
        <taxon>Glires</taxon>
        <taxon>Rodentia</taxon>
        <taxon>Myomorpha</taxon>
        <taxon>Muroidea</taxon>
        <taxon>Muridae</taxon>
        <taxon>Murinae</taxon>
        <taxon>Rattus</taxon>
    </lineage>
</organism>
<reference evidence="1 2" key="1">
    <citation type="submission" date="2005-09" db="EMBL/GenBank/DDBJ databases">
        <authorList>
            <person name="Mural R.J."/>
            <person name="Li P.W."/>
            <person name="Adams M.D."/>
            <person name="Amanatides P.G."/>
            <person name="Baden-Tillson H."/>
            <person name="Barnstead M."/>
            <person name="Chin S.H."/>
            <person name="Dew I."/>
            <person name="Evans C.A."/>
            <person name="Ferriera S."/>
            <person name="Flanigan M."/>
            <person name="Fosler C."/>
            <person name="Glodek A."/>
            <person name="Gu Z."/>
            <person name="Holt R.A."/>
            <person name="Jennings D."/>
            <person name="Kraft C.L."/>
            <person name="Lu F."/>
            <person name="Nguyen T."/>
            <person name="Nusskern D.R."/>
            <person name="Pfannkoch C.M."/>
            <person name="Sitter C."/>
            <person name="Sutton G.G."/>
            <person name="Venter J.C."/>
            <person name="Wang Z."/>
            <person name="Woodage T."/>
            <person name="Zheng X.H."/>
            <person name="Zhong F."/>
        </authorList>
    </citation>
    <scope>NUCLEOTIDE SEQUENCE [LARGE SCALE GENOMIC DNA]</scope>
    <source>
        <strain>BN</strain>
        <strain evidence="2">Sprague-Dawley</strain>
    </source>
</reference>
<dbReference type="Proteomes" id="UP000234681">
    <property type="component" value="Chromosome 9"/>
</dbReference>
<dbReference type="EMBL" id="CH473965">
    <property type="protein sequence ID" value="EDL98886.1"/>
    <property type="molecule type" value="Genomic_DNA"/>
</dbReference>
<evidence type="ECO:0000313" key="1">
    <source>
        <dbReference type="EMBL" id="EDL98886.1"/>
    </source>
</evidence>
<evidence type="ECO:0000313" key="2">
    <source>
        <dbReference type="Proteomes" id="UP000234681"/>
    </source>
</evidence>
<dbReference type="AlphaFoldDB" id="A6IPH4"/>
<name>A6IPH4_RAT</name>
<proteinExistence type="predicted"/>